<protein>
    <submittedName>
        <fullName evidence="1">Uncharacterized protein</fullName>
    </submittedName>
</protein>
<dbReference type="AlphaFoldDB" id="A0A6M3KL79"/>
<dbReference type="EMBL" id="MT142492">
    <property type="protein sequence ID" value="QJA82612.1"/>
    <property type="molecule type" value="Genomic_DNA"/>
</dbReference>
<evidence type="ECO:0000313" key="1">
    <source>
        <dbReference type="EMBL" id="QJA82612.1"/>
    </source>
</evidence>
<name>A0A6M3KL79_9ZZZZ</name>
<gene>
    <name evidence="1" type="ORF">MM415A00385_0002</name>
</gene>
<accession>A0A6M3KL79</accession>
<organism evidence="1">
    <name type="scientific">viral metagenome</name>
    <dbReference type="NCBI Taxonomy" id="1070528"/>
    <lineage>
        <taxon>unclassified sequences</taxon>
        <taxon>metagenomes</taxon>
        <taxon>organismal metagenomes</taxon>
    </lineage>
</organism>
<reference evidence="1" key="1">
    <citation type="submission" date="2020-03" db="EMBL/GenBank/DDBJ databases">
        <title>The deep terrestrial virosphere.</title>
        <authorList>
            <person name="Holmfeldt K."/>
            <person name="Nilsson E."/>
            <person name="Simone D."/>
            <person name="Lopez-Fernandez M."/>
            <person name="Wu X."/>
            <person name="de Brujin I."/>
            <person name="Lundin D."/>
            <person name="Andersson A."/>
            <person name="Bertilsson S."/>
            <person name="Dopson M."/>
        </authorList>
    </citation>
    <scope>NUCLEOTIDE SEQUENCE</scope>
    <source>
        <strain evidence="1">MM415A00385</strain>
    </source>
</reference>
<proteinExistence type="predicted"/>
<sequence length="66" mass="7677">MSEKVEWTFTCDYCEGFHVADDCTLYPAGWIQAGYKLGDTFYKVHDFCSSEHMDAFYKPCMAEVKE</sequence>